<dbReference type="Pfam" id="PF00441">
    <property type="entry name" value="Acyl-CoA_dh_1"/>
    <property type="match status" value="1"/>
</dbReference>
<dbReference type="InterPro" id="IPR013786">
    <property type="entry name" value="AcylCoA_DH/ox_N"/>
</dbReference>
<comment type="caution">
    <text evidence="9">The sequence shown here is derived from an EMBL/GenBank/DDBJ whole genome shotgun (WGS) entry which is preliminary data.</text>
</comment>
<comment type="cofactor">
    <cofactor evidence="1">
        <name>FAD</name>
        <dbReference type="ChEBI" id="CHEBI:57692"/>
    </cofactor>
</comment>
<evidence type="ECO:0000259" key="8">
    <source>
        <dbReference type="Pfam" id="PF02771"/>
    </source>
</evidence>
<evidence type="ECO:0000256" key="4">
    <source>
        <dbReference type="ARBA" id="ARBA00022827"/>
    </source>
</evidence>
<keyword evidence="3" id="KW-0285">Flavoprotein</keyword>
<dbReference type="Proteomes" id="UP001549320">
    <property type="component" value="Unassembled WGS sequence"/>
</dbReference>
<evidence type="ECO:0000256" key="5">
    <source>
        <dbReference type="ARBA" id="ARBA00023002"/>
    </source>
</evidence>
<name>A0ABV2Q815_9BURK</name>
<feature type="domain" description="Acyl-CoA dehydrogenase/oxidase C-terminal" evidence="6">
    <location>
        <begin position="228"/>
        <end position="386"/>
    </location>
</feature>
<dbReference type="InterPro" id="IPR036250">
    <property type="entry name" value="AcylCo_DH-like_C"/>
</dbReference>
<accession>A0ABV2Q815</accession>
<evidence type="ECO:0000256" key="1">
    <source>
        <dbReference type="ARBA" id="ARBA00001974"/>
    </source>
</evidence>
<dbReference type="Pfam" id="PF02771">
    <property type="entry name" value="Acyl-CoA_dh_N"/>
    <property type="match status" value="1"/>
</dbReference>
<proteinExistence type="inferred from homology"/>
<dbReference type="Gene3D" id="2.40.110.10">
    <property type="entry name" value="Butyryl-CoA Dehydrogenase, subunit A, domain 2"/>
    <property type="match status" value="1"/>
</dbReference>
<dbReference type="PANTHER" id="PTHR43292">
    <property type="entry name" value="ACYL-COA DEHYDROGENASE"/>
    <property type="match status" value="1"/>
</dbReference>
<feature type="domain" description="Acyl-CoA oxidase/dehydrogenase middle" evidence="7">
    <location>
        <begin position="122"/>
        <end position="201"/>
    </location>
</feature>
<protein>
    <submittedName>
        <fullName evidence="9">Alkylation response protein AidB-like acyl-CoA dehydrogenase</fullName>
    </submittedName>
</protein>
<evidence type="ECO:0000256" key="3">
    <source>
        <dbReference type="ARBA" id="ARBA00022630"/>
    </source>
</evidence>
<dbReference type="RefSeq" id="WP_354443281.1">
    <property type="nucleotide sequence ID" value="NZ_JBEPSH010000004.1"/>
</dbReference>
<evidence type="ECO:0000259" key="6">
    <source>
        <dbReference type="Pfam" id="PF00441"/>
    </source>
</evidence>
<dbReference type="Pfam" id="PF02770">
    <property type="entry name" value="Acyl-CoA_dh_M"/>
    <property type="match status" value="1"/>
</dbReference>
<organism evidence="9 10">
    <name type="scientific">Ottowia thiooxydans</name>
    <dbReference type="NCBI Taxonomy" id="219182"/>
    <lineage>
        <taxon>Bacteria</taxon>
        <taxon>Pseudomonadati</taxon>
        <taxon>Pseudomonadota</taxon>
        <taxon>Betaproteobacteria</taxon>
        <taxon>Burkholderiales</taxon>
        <taxon>Comamonadaceae</taxon>
        <taxon>Ottowia</taxon>
    </lineage>
</organism>
<evidence type="ECO:0000313" key="10">
    <source>
        <dbReference type="Proteomes" id="UP001549320"/>
    </source>
</evidence>
<evidence type="ECO:0000256" key="2">
    <source>
        <dbReference type="ARBA" id="ARBA00009347"/>
    </source>
</evidence>
<dbReference type="Gene3D" id="1.20.140.10">
    <property type="entry name" value="Butyryl-CoA Dehydrogenase, subunit A, domain 3"/>
    <property type="match status" value="1"/>
</dbReference>
<dbReference type="InterPro" id="IPR006091">
    <property type="entry name" value="Acyl-CoA_Oxase/DH_mid-dom"/>
</dbReference>
<dbReference type="InterPro" id="IPR009100">
    <property type="entry name" value="AcylCoA_DH/oxidase_NM_dom_sf"/>
</dbReference>
<evidence type="ECO:0000313" key="9">
    <source>
        <dbReference type="EMBL" id="MET4577142.1"/>
    </source>
</evidence>
<reference evidence="9 10" key="1">
    <citation type="submission" date="2024-06" db="EMBL/GenBank/DDBJ databases">
        <title>Sorghum-associated microbial communities from plants grown in Nebraska, USA.</title>
        <authorList>
            <person name="Schachtman D."/>
        </authorList>
    </citation>
    <scope>NUCLEOTIDE SEQUENCE [LARGE SCALE GENOMIC DNA]</scope>
    <source>
        <strain evidence="9 10">2709</strain>
    </source>
</reference>
<dbReference type="InterPro" id="IPR037069">
    <property type="entry name" value="AcylCoA_DH/ox_N_sf"/>
</dbReference>
<dbReference type="InterPro" id="IPR052161">
    <property type="entry name" value="Mycobact_Acyl-CoA_DH"/>
</dbReference>
<dbReference type="Gene3D" id="1.10.540.10">
    <property type="entry name" value="Acyl-CoA dehydrogenase/oxidase, N-terminal domain"/>
    <property type="match status" value="1"/>
</dbReference>
<dbReference type="SUPFAM" id="SSF47203">
    <property type="entry name" value="Acyl-CoA dehydrogenase C-terminal domain-like"/>
    <property type="match status" value="1"/>
</dbReference>
<evidence type="ECO:0000259" key="7">
    <source>
        <dbReference type="Pfam" id="PF02770"/>
    </source>
</evidence>
<gene>
    <name evidence="9" type="ORF">ABIE13_002253</name>
</gene>
<dbReference type="EMBL" id="JBEPSH010000004">
    <property type="protein sequence ID" value="MET4577142.1"/>
    <property type="molecule type" value="Genomic_DNA"/>
</dbReference>
<dbReference type="InterPro" id="IPR009075">
    <property type="entry name" value="AcylCo_DH/oxidase_C"/>
</dbReference>
<keyword evidence="5" id="KW-0560">Oxidoreductase</keyword>
<dbReference type="PANTHER" id="PTHR43292:SF3">
    <property type="entry name" value="ACYL-COA DEHYDROGENASE FADE29"/>
    <property type="match status" value="1"/>
</dbReference>
<sequence>MTADLREFRDEVRAFIRASLSEELRERVIRGYSQLEKTDYVFWQKCLYERGWGAPSWPMEHGGAGWTAAHRQIFDDECARLGAPRTQPQMVKMIGPIICAYGTPAQQARFLPPILTGDEWWCQGYSEPGAGSDLAALSTRAERRGDHYVVTGQKVWTSFAHFADWMFCLVRTEVTDRKQEGITFLLIDMRTPGVEVRPIHTLDLAHHTNEVFLHEVRVPVENRIGEEGRGWTYAKALLAHERSGIAELGRARERLERIHRMVADPAIGGARLQGDAEFMMQLAQLEVEMMAAEATTLRLQESNATPALSSVLKLRGSEITQRLTRLAVEALGPHALRFDIEEASRGPREDDPLPSYATGRVPEYMVFRSLTIAGGSSEVQRNIIAKLAFGD</sequence>
<comment type="similarity">
    <text evidence="2">Belongs to the acyl-CoA dehydrogenase family.</text>
</comment>
<keyword evidence="4" id="KW-0274">FAD</keyword>
<feature type="domain" description="Acyl-CoA dehydrogenase/oxidase N-terminal" evidence="8">
    <location>
        <begin position="2"/>
        <end position="118"/>
    </location>
</feature>
<dbReference type="SUPFAM" id="SSF56645">
    <property type="entry name" value="Acyl-CoA dehydrogenase NM domain-like"/>
    <property type="match status" value="1"/>
</dbReference>
<keyword evidence="10" id="KW-1185">Reference proteome</keyword>
<dbReference type="InterPro" id="IPR046373">
    <property type="entry name" value="Acyl-CoA_Oxase/DH_mid-dom_sf"/>
</dbReference>